<feature type="region of interest" description="Disordered" evidence="5">
    <location>
        <begin position="430"/>
        <end position="463"/>
    </location>
</feature>
<dbReference type="Proteomes" id="UP000276770">
    <property type="component" value="Unassembled WGS sequence"/>
</dbReference>
<comment type="subcellular location">
    <subcellularLocation>
        <location evidence="1">Secreted</location>
    </subcellularLocation>
</comment>
<keyword evidence="3 6" id="KW-0732">Signal</keyword>
<reference evidence="7 8" key="1">
    <citation type="submission" date="2018-10" db="EMBL/GenBank/DDBJ databases">
        <title>Falsibacillus sp. genome draft.</title>
        <authorList>
            <person name="Shi S."/>
        </authorList>
    </citation>
    <scope>NUCLEOTIDE SEQUENCE [LARGE SCALE GENOMIC DNA]</scope>
    <source>
        <strain evidence="7 8">GY 10110</strain>
    </source>
</reference>
<name>A0A3L7JYJ6_9BACI</name>
<evidence type="ECO:0000256" key="1">
    <source>
        <dbReference type="ARBA" id="ARBA00004613"/>
    </source>
</evidence>
<dbReference type="EMBL" id="RCVZ01000008">
    <property type="protein sequence ID" value="RLQ94771.1"/>
    <property type="molecule type" value="Genomic_DNA"/>
</dbReference>
<evidence type="ECO:0000256" key="5">
    <source>
        <dbReference type="SAM" id="MobiDB-lite"/>
    </source>
</evidence>
<evidence type="ECO:0000256" key="4">
    <source>
        <dbReference type="ARBA" id="ARBA00022837"/>
    </source>
</evidence>
<proteinExistence type="predicted"/>
<feature type="signal peptide" evidence="6">
    <location>
        <begin position="1"/>
        <end position="24"/>
    </location>
</feature>
<sequence length="475" mass="51558">MIKRLLAILFSFQIVFYGAISASAAEPPGNSQSQEKDAVSAQNTSTTLDNGSQVNQGQDTSLNASQNQSSNSSDQGNSQNQTVNSGIIQDQQSDGSQAGQGQSTGVVAGQEQMIHSNDSTDADQNQNVETNSTQNQEVSNATLDSEGQQTSIKTGQGQNVTTEQGASIGQMQVTGINNTQIQNTNGSQANQNQESNAVLFEQQYTATDGAASLEQKQSLEAASENGTSTSSKKASAEIKAETENKLDIVKSAVDTTIKVLQAIKINGSVTKWFEKEFTLGGDEQNFQQEYRQNYNWGYLLIRNIASVKKLEDDAIEALMESLIVLERFKPVSPRAVDKCSMDNDNDLLNNCLEETYGTDPNKADSDGDGLTDGMEILIYKTNALKKDTDDDGLTDYFEVQYYLQWNGSFDKEKGFLPNAPFNPLKVDANNNGIADGKDDADGDGVQNSLEQKFKTNPLKTDSDNDGITDYDEIFI</sequence>
<evidence type="ECO:0000256" key="2">
    <source>
        <dbReference type="ARBA" id="ARBA00022525"/>
    </source>
</evidence>
<feature type="compositionally biased region" description="Low complexity" evidence="5">
    <location>
        <begin position="61"/>
        <end position="82"/>
    </location>
</feature>
<dbReference type="InterPro" id="IPR028974">
    <property type="entry name" value="TSP_type-3_rpt"/>
</dbReference>
<gene>
    <name evidence="7" type="ORF">D9X91_12310</name>
</gene>
<accession>A0A3L7JYJ6</accession>
<dbReference type="OrthoDB" id="6372180at2"/>
<feature type="region of interest" description="Disordered" evidence="5">
    <location>
        <begin position="117"/>
        <end position="161"/>
    </location>
</feature>
<feature type="compositionally biased region" description="Polar residues" evidence="5">
    <location>
        <begin position="40"/>
        <end position="60"/>
    </location>
</feature>
<dbReference type="AlphaFoldDB" id="A0A3L7JYJ6"/>
<dbReference type="InterPro" id="IPR059100">
    <property type="entry name" value="TSP3_bac"/>
</dbReference>
<feature type="region of interest" description="Disordered" evidence="5">
    <location>
        <begin position="24"/>
        <end position="82"/>
    </location>
</feature>
<evidence type="ECO:0000256" key="6">
    <source>
        <dbReference type="SAM" id="SignalP"/>
    </source>
</evidence>
<dbReference type="Pfam" id="PF18884">
    <property type="entry name" value="TSP3_bac"/>
    <property type="match status" value="4"/>
</dbReference>
<keyword evidence="8" id="KW-1185">Reference proteome</keyword>
<evidence type="ECO:0000313" key="8">
    <source>
        <dbReference type="Proteomes" id="UP000276770"/>
    </source>
</evidence>
<keyword evidence="2" id="KW-0964">Secreted</keyword>
<evidence type="ECO:0000256" key="3">
    <source>
        <dbReference type="ARBA" id="ARBA00022729"/>
    </source>
</evidence>
<dbReference type="SUPFAM" id="SSF103647">
    <property type="entry name" value="TSP type-3 repeat"/>
    <property type="match status" value="1"/>
</dbReference>
<dbReference type="RefSeq" id="WP_121680934.1">
    <property type="nucleotide sequence ID" value="NZ_RCVZ01000008.1"/>
</dbReference>
<feature type="chain" id="PRO_5018181024" evidence="6">
    <location>
        <begin position="25"/>
        <end position="475"/>
    </location>
</feature>
<comment type="caution">
    <text evidence="7">The sequence shown here is derived from an EMBL/GenBank/DDBJ whole genome shotgun (WGS) entry which is preliminary data.</text>
</comment>
<dbReference type="GO" id="GO:0005509">
    <property type="term" value="F:calcium ion binding"/>
    <property type="evidence" value="ECO:0007669"/>
    <property type="project" value="InterPro"/>
</dbReference>
<protein>
    <submittedName>
        <fullName evidence="7">Uncharacterized protein</fullName>
    </submittedName>
</protein>
<organism evidence="7 8">
    <name type="scientific">Falsibacillus albus</name>
    <dbReference type="NCBI Taxonomy" id="2478915"/>
    <lineage>
        <taxon>Bacteria</taxon>
        <taxon>Bacillati</taxon>
        <taxon>Bacillota</taxon>
        <taxon>Bacilli</taxon>
        <taxon>Bacillales</taxon>
        <taxon>Bacillaceae</taxon>
        <taxon>Falsibacillus</taxon>
    </lineage>
</organism>
<keyword evidence="4" id="KW-0106">Calcium</keyword>
<evidence type="ECO:0000313" key="7">
    <source>
        <dbReference type="EMBL" id="RLQ94771.1"/>
    </source>
</evidence>